<dbReference type="OrthoDB" id="1522571at2"/>
<evidence type="ECO:0008006" key="11">
    <source>
        <dbReference type="Google" id="ProtNLM"/>
    </source>
</evidence>
<keyword evidence="5 6" id="KW-0472">Membrane</keyword>
<protein>
    <recommendedName>
        <fullName evidence="11">Lipopolysaccharide biosynthesis protein</fullName>
    </recommendedName>
</protein>
<accession>A0A2S7KYZ5</accession>
<comment type="caution">
    <text evidence="9">The sequence shown here is derived from an EMBL/GenBank/DDBJ whole genome shotgun (WGS) entry which is preliminary data.</text>
</comment>
<dbReference type="Pfam" id="PF02706">
    <property type="entry name" value="Wzz"/>
    <property type="match status" value="1"/>
</dbReference>
<keyword evidence="10" id="KW-1185">Reference proteome</keyword>
<dbReference type="Pfam" id="PF13807">
    <property type="entry name" value="GNVR"/>
    <property type="match status" value="1"/>
</dbReference>
<gene>
    <name evidence="9" type="ORF">BST83_12265</name>
</gene>
<dbReference type="InterPro" id="IPR032807">
    <property type="entry name" value="GNVR"/>
</dbReference>
<evidence type="ECO:0000256" key="6">
    <source>
        <dbReference type="SAM" id="Phobius"/>
    </source>
</evidence>
<keyword evidence="2" id="KW-1003">Cell membrane</keyword>
<dbReference type="Proteomes" id="UP000239522">
    <property type="component" value="Unassembled WGS sequence"/>
</dbReference>
<evidence type="ECO:0000256" key="2">
    <source>
        <dbReference type="ARBA" id="ARBA00022475"/>
    </source>
</evidence>
<organism evidence="9 10">
    <name type="scientific">Polaribacter filamentus</name>
    <dbReference type="NCBI Taxonomy" id="53483"/>
    <lineage>
        <taxon>Bacteria</taxon>
        <taxon>Pseudomonadati</taxon>
        <taxon>Bacteroidota</taxon>
        <taxon>Flavobacteriia</taxon>
        <taxon>Flavobacteriales</taxon>
        <taxon>Flavobacteriaceae</taxon>
    </lineage>
</organism>
<dbReference type="EMBL" id="MQUA01000013">
    <property type="protein sequence ID" value="PQB07841.1"/>
    <property type="molecule type" value="Genomic_DNA"/>
</dbReference>
<evidence type="ECO:0000259" key="8">
    <source>
        <dbReference type="Pfam" id="PF13807"/>
    </source>
</evidence>
<keyword evidence="3 6" id="KW-0812">Transmembrane</keyword>
<evidence type="ECO:0000313" key="9">
    <source>
        <dbReference type="EMBL" id="PQB07841.1"/>
    </source>
</evidence>
<evidence type="ECO:0000313" key="10">
    <source>
        <dbReference type="Proteomes" id="UP000239522"/>
    </source>
</evidence>
<evidence type="ECO:0000259" key="7">
    <source>
        <dbReference type="Pfam" id="PF02706"/>
    </source>
</evidence>
<dbReference type="InterPro" id="IPR003856">
    <property type="entry name" value="LPS_length_determ_N"/>
</dbReference>
<feature type="transmembrane region" description="Helical" evidence="6">
    <location>
        <begin position="338"/>
        <end position="357"/>
    </location>
</feature>
<evidence type="ECO:0000256" key="1">
    <source>
        <dbReference type="ARBA" id="ARBA00004651"/>
    </source>
</evidence>
<dbReference type="GO" id="GO:0004713">
    <property type="term" value="F:protein tyrosine kinase activity"/>
    <property type="evidence" value="ECO:0007669"/>
    <property type="project" value="TreeGrafter"/>
</dbReference>
<evidence type="ECO:0000256" key="4">
    <source>
        <dbReference type="ARBA" id="ARBA00022989"/>
    </source>
</evidence>
<sequence>MIQENTTPNQNQEDAIDIIALLKDLWAARKTILKITVAFTFLGVFVAVFSKNEFTASTTFVPLAQGSSVGGGSLGSLASLAGINIGGGVNSEEISPELYPQIVSSIPFQLELLNTPLTIEGQTVPVSYRDYYENIYSPGLLSTIKKYTIGLPGVLISLVRSAPENLEASAGSKESKLIAISKEDYELIGLLESQISLNVNAKEGFISISVTLPEAIASAQVALKAQQLLQAYALQFKTQKSIEQLTYIQERYAEKQDDFNTIKIALARFQDQNTGINTALGRTKLLQLQAEYDLAFTVYTELAKQVETQLLQVKKDTPLFTVLKPVTIPNEKSAPKKALILVVYLFLGFVLSVGFVLGKKAWVSFKKEWASK</sequence>
<evidence type="ECO:0000256" key="3">
    <source>
        <dbReference type="ARBA" id="ARBA00022692"/>
    </source>
</evidence>
<dbReference type="AlphaFoldDB" id="A0A2S7KYZ5"/>
<dbReference type="RefSeq" id="WP_104810046.1">
    <property type="nucleotide sequence ID" value="NZ_MQUA01000013.1"/>
</dbReference>
<reference evidence="9 10" key="1">
    <citation type="submission" date="2016-11" db="EMBL/GenBank/DDBJ databases">
        <title>Trade-off between light-utilization and light-protection in marine flavobacteria.</title>
        <authorList>
            <person name="Kumagai Y."/>
        </authorList>
    </citation>
    <scope>NUCLEOTIDE SEQUENCE [LARGE SCALE GENOMIC DNA]</scope>
    <source>
        <strain evidence="9 10">ATCC 700397</strain>
    </source>
</reference>
<name>A0A2S7KYZ5_9FLAO</name>
<keyword evidence="4 6" id="KW-1133">Transmembrane helix</keyword>
<comment type="subcellular location">
    <subcellularLocation>
        <location evidence="1">Cell membrane</location>
        <topology evidence="1">Multi-pass membrane protein</topology>
    </subcellularLocation>
</comment>
<evidence type="ECO:0000256" key="5">
    <source>
        <dbReference type="ARBA" id="ARBA00023136"/>
    </source>
</evidence>
<dbReference type="GO" id="GO:0005886">
    <property type="term" value="C:plasma membrane"/>
    <property type="evidence" value="ECO:0007669"/>
    <property type="project" value="UniProtKB-SubCell"/>
</dbReference>
<dbReference type="InterPro" id="IPR050445">
    <property type="entry name" value="Bact_polysacc_biosynth/exp"/>
</dbReference>
<dbReference type="PANTHER" id="PTHR32309:SF13">
    <property type="entry name" value="FERRIC ENTEROBACTIN TRANSPORT PROTEIN FEPE"/>
    <property type="match status" value="1"/>
</dbReference>
<feature type="transmembrane region" description="Helical" evidence="6">
    <location>
        <begin position="31"/>
        <end position="49"/>
    </location>
</feature>
<proteinExistence type="predicted"/>
<feature type="domain" description="Polysaccharide chain length determinant N-terminal" evidence="7">
    <location>
        <begin position="15"/>
        <end position="61"/>
    </location>
</feature>
<feature type="domain" description="Tyrosine-protein kinase G-rich" evidence="8">
    <location>
        <begin position="284"/>
        <end position="361"/>
    </location>
</feature>
<dbReference type="PANTHER" id="PTHR32309">
    <property type="entry name" value="TYROSINE-PROTEIN KINASE"/>
    <property type="match status" value="1"/>
</dbReference>